<protein>
    <recommendedName>
        <fullName evidence="3">NmrA-like domain-containing protein</fullName>
    </recommendedName>
</protein>
<keyword evidence="5" id="KW-1185">Reference proteome</keyword>
<dbReference type="InterPro" id="IPR008030">
    <property type="entry name" value="NmrA-like"/>
</dbReference>
<dbReference type="OrthoDB" id="9974981at2759"/>
<dbReference type="GO" id="GO:0016491">
    <property type="term" value="F:oxidoreductase activity"/>
    <property type="evidence" value="ECO:0007669"/>
    <property type="project" value="UniProtKB-KW"/>
</dbReference>
<sequence>MGFTKVALVGASGLLGQSILRHLQTCTTSNFEITILRRLDAGDKAVAQLDSNVHVKSIEYYNHDMLVDALRGTEVIVSALNVAAAIQIDPLLLDAGREAGVKRIFPSEYTLDILHEAAETFMGESDARVRHARQFSSLLATDSISATTMVSGMFVDFALRGHHGNYNPRKFEATLFDGGNVPATGCSSDFIAACVVAALQMAEDQTRNKRIHIAEVKYTGRQILEALELEAGSKFTVTQVPSSQLQEKLVLAKEQGLVRERFILPVMILNFAAVDENGKPYGAGLLEDGLRWDGGGFLHQKRKTLAELAHEALCA</sequence>
<dbReference type="Proteomes" id="UP000509510">
    <property type="component" value="Chromosome II"/>
</dbReference>
<dbReference type="EMBL" id="CP055899">
    <property type="protein sequence ID" value="QKX56890.1"/>
    <property type="molecule type" value="Genomic_DNA"/>
</dbReference>
<reference evidence="5" key="1">
    <citation type="submission" date="2020-06" db="EMBL/GenBank/DDBJ databases">
        <title>A chromosome-scale genome assembly of Talaromyces rugulosus W13939.</title>
        <authorList>
            <person name="Wang B."/>
            <person name="Guo L."/>
            <person name="Ye K."/>
            <person name="Wang L."/>
        </authorList>
    </citation>
    <scope>NUCLEOTIDE SEQUENCE [LARGE SCALE GENOMIC DNA]</scope>
    <source>
        <strain evidence="5">W13939</strain>
    </source>
</reference>
<keyword evidence="1" id="KW-0521">NADP</keyword>
<dbReference type="InterPro" id="IPR051609">
    <property type="entry name" value="NmrA/Isoflavone_reductase-like"/>
</dbReference>
<dbReference type="PANTHER" id="PTHR47706">
    <property type="entry name" value="NMRA-LIKE FAMILY PROTEIN"/>
    <property type="match status" value="1"/>
</dbReference>
<dbReference type="RefSeq" id="XP_035343068.1">
    <property type="nucleotide sequence ID" value="XM_035487175.1"/>
</dbReference>
<dbReference type="Pfam" id="PF05368">
    <property type="entry name" value="NmrA"/>
    <property type="match status" value="1"/>
</dbReference>
<dbReference type="SUPFAM" id="SSF51735">
    <property type="entry name" value="NAD(P)-binding Rossmann-fold domains"/>
    <property type="match status" value="1"/>
</dbReference>
<proteinExistence type="predicted"/>
<dbReference type="InterPro" id="IPR036291">
    <property type="entry name" value="NAD(P)-bd_dom_sf"/>
</dbReference>
<dbReference type="Gene3D" id="3.90.25.10">
    <property type="entry name" value="UDP-galactose 4-epimerase, domain 1"/>
    <property type="match status" value="1"/>
</dbReference>
<feature type="domain" description="NmrA-like" evidence="3">
    <location>
        <begin position="5"/>
        <end position="249"/>
    </location>
</feature>
<dbReference type="Gene3D" id="3.40.50.720">
    <property type="entry name" value="NAD(P)-binding Rossmann-like Domain"/>
    <property type="match status" value="1"/>
</dbReference>
<evidence type="ECO:0000313" key="5">
    <source>
        <dbReference type="Proteomes" id="UP000509510"/>
    </source>
</evidence>
<organism evidence="4 5">
    <name type="scientific">Talaromyces rugulosus</name>
    <name type="common">Penicillium rugulosum</name>
    <dbReference type="NCBI Taxonomy" id="121627"/>
    <lineage>
        <taxon>Eukaryota</taxon>
        <taxon>Fungi</taxon>
        <taxon>Dikarya</taxon>
        <taxon>Ascomycota</taxon>
        <taxon>Pezizomycotina</taxon>
        <taxon>Eurotiomycetes</taxon>
        <taxon>Eurotiomycetidae</taxon>
        <taxon>Eurotiales</taxon>
        <taxon>Trichocomaceae</taxon>
        <taxon>Talaromyces</taxon>
        <taxon>Talaromyces sect. Islandici</taxon>
    </lineage>
</organism>
<dbReference type="AlphaFoldDB" id="A0A7H8QSE0"/>
<evidence type="ECO:0000256" key="1">
    <source>
        <dbReference type="ARBA" id="ARBA00022857"/>
    </source>
</evidence>
<dbReference type="KEGG" id="trg:TRUGW13939_03997"/>
<accession>A0A7H8QSE0</accession>
<evidence type="ECO:0000259" key="3">
    <source>
        <dbReference type="Pfam" id="PF05368"/>
    </source>
</evidence>
<dbReference type="PANTHER" id="PTHR47706:SF1">
    <property type="entry name" value="CIPA-LIKE, PUTATIVE (AFU_ORTHOLOGUE AFUA_1G12460)-RELATED"/>
    <property type="match status" value="1"/>
</dbReference>
<name>A0A7H8QSE0_TALRU</name>
<dbReference type="GeneID" id="55991499"/>
<evidence type="ECO:0000256" key="2">
    <source>
        <dbReference type="ARBA" id="ARBA00023002"/>
    </source>
</evidence>
<keyword evidence="2" id="KW-0560">Oxidoreductase</keyword>
<evidence type="ECO:0000313" key="4">
    <source>
        <dbReference type="EMBL" id="QKX56890.1"/>
    </source>
</evidence>
<gene>
    <name evidence="4" type="ORF">TRUGW13939_03997</name>
</gene>